<comment type="caution">
    <text evidence="2">The sequence shown here is derived from an EMBL/GenBank/DDBJ whole genome shotgun (WGS) entry which is preliminary data.</text>
</comment>
<accession>A0A4Z1L2R1</accession>
<sequence length="78" mass="8923">MTSDEIVEKGSAQKAGMHQESYRVDSRLEEKNKNTYMTIAGGRKGNLFQFDVAKVESLDIQVETREVYVQPTRVRDRG</sequence>
<reference evidence="2 3" key="1">
    <citation type="submission" date="2017-12" db="EMBL/GenBank/DDBJ databases">
        <title>Comparative genomics of Botrytis spp.</title>
        <authorList>
            <person name="Valero-Jimenez C.A."/>
            <person name="Tapia P."/>
            <person name="Veloso J."/>
            <person name="Silva-Moreno E."/>
            <person name="Staats M."/>
            <person name="Valdes J.H."/>
            <person name="Van Kan J.A.L."/>
        </authorList>
    </citation>
    <scope>NUCLEOTIDE SEQUENCE [LARGE SCALE GENOMIC DNA]</scope>
    <source>
        <strain evidence="2 3">MUCL3349</strain>
    </source>
</reference>
<protein>
    <submittedName>
        <fullName evidence="2">Uncharacterized protein</fullName>
    </submittedName>
</protein>
<evidence type="ECO:0000313" key="2">
    <source>
        <dbReference type="EMBL" id="TGO91071.1"/>
    </source>
</evidence>
<gene>
    <name evidence="2" type="ORF">BPOR_0040g00150</name>
</gene>
<evidence type="ECO:0000313" key="3">
    <source>
        <dbReference type="Proteomes" id="UP000297280"/>
    </source>
</evidence>
<dbReference type="Proteomes" id="UP000297280">
    <property type="component" value="Unassembled WGS sequence"/>
</dbReference>
<dbReference type="AlphaFoldDB" id="A0A4Z1L2R1"/>
<evidence type="ECO:0000256" key="1">
    <source>
        <dbReference type="SAM" id="MobiDB-lite"/>
    </source>
</evidence>
<feature type="region of interest" description="Disordered" evidence="1">
    <location>
        <begin position="1"/>
        <end position="27"/>
    </location>
</feature>
<organism evidence="2 3">
    <name type="scientific">Botrytis porri</name>
    <dbReference type="NCBI Taxonomy" id="87229"/>
    <lineage>
        <taxon>Eukaryota</taxon>
        <taxon>Fungi</taxon>
        <taxon>Dikarya</taxon>
        <taxon>Ascomycota</taxon>
        <taxon>Pezizomycotina</taxon>
        <taxon>Leotiomycetes</taxon>
        <taxon>Helotiales</taxon>
        <taxon>Sclerotiniaceae</taxon>
        <taxon>Botrytis</taxon>
    </lineage>
</organism>
<name>A0A4Z1L2R1_9HELO</name>
<proteinExistence type="predicted"/>
<keyword evidence="3" id="KW-1185">Reference proteome</keyword>
<dbReference type="EMBL" id="PQXO01000040">
    <property type="protein sequence ID" value="TGO91071.1"/>
    <property type="molecule type" value="Genomic_DNA"/>
</dbReference>